<dbReference type="Pfam" id="PF00805">
    <property type="entry name" value="Pentapeptide"/>
    <property type="match status" value="1"/>
</dbReference>
<evidence type="ECO:0000313" key="1">
    <source>
        <dbReference type="EMBL" id="MBU2691804.1"/>
    </source>
</evidence>
<dbReference type="SUPFAM" id="SSF141571">
    <property type="entry name" value="Pentapeptide repeat-like"/>
    <property type="match status" value="1"/>
</dbReference>
<dbReference type="InterPro" id="IPR001646">
    <property type="entry name" value="5peptide_repeat"/>
</dbReference>
<accession>A0A948S0X2</accession>
<reference evidence="1" key="1">
    <citation type="submission" date="2021-05" db="EMBL/GenBank/DDBJ databases">
        <title>Energy efficiency and biological interactions define the core microbiome of deep oligotrophic groundwater.</title>
        <authorList>
            <person name="Mehrshad M."/>
            <person name="Lopez-Fernandez M."/>
            <person name="Bell E."/>
            <person name="Bernier-Latmani R."/>
            <person name="Bertilsson S."/>
            <person name="Dopson M."/>
        </authorList>
    </citation>
    <scope>NUCLEOTIDE SEQUENCE</scope>
    <source>
        <strain evidence="1">Modern_marine.mb.64</strain>
    </source>
</reference>
<organism evidence="1 2">
    <name type="scientific">Eiseniibacteriota bacterium</name>
    <dbReference type="NCBI Taxonomy" id="2212470"/>
    <lineage>
        <taxon>Bacteria</taxon>
        <taxon>Candidatus Eiseniibacteriota</taxon>
    </lineage>
</organism>
<name>A0A948S0X2_UNCEI</name>
<comment type="caution">
    <text evidence="1">The sequence shown here is derived from an EMBL/GenBank/DDBJ whole genome shotgun (WGS) entry which is preliminary data.</text>
</comment>
<dbReference type="EMBL" id="JAHJDP010000077">
    <property type="protein sequence ID" value="MBU2691804.1"/>
    <property type="molecule type" value="Genomic_DNA"/>
</dbReference>
<proteinExistence type="predicted"/>
<evidence type="ECO:0000313" key="2">
    <source>
        <dbReference type="Proteomes" id="UP000777784"/>
    </source>
</evidence>
<dbReference type="Proteomes" id="UP000777784">
    <property type="component" value="Unassembled WGS sequence"/>
</dbReference>
<gene>
    <name evidence="1" type="ORF">KJ970_12860</name>
</gene>
<protein>
    <submittedName>
        <fullName evidence="1">Pentapeptide repeat-containing protein</fullName>
    </submittedName>
</protein>
<dbReference type="AlphaFoldDB" id="A0A948S0X2"/>
<sequence length="115" mass="13395">MEDSASTGWYRVLMERVIGRGLGALGAGCRRRPVLLSMFRYVKHPKIRVHRWSGSGGPQPRRRRRPWIALRRAVFRRAALRPASLRGAVLRRASLRRAVLRRTPLRAWPWPRPII</sequence>